<evidence type="ECO:0000313" key="2">
    <source>
        <dbReference type="Proteomes" id="UP001626549"/>
    </source>
</evidence>
<organism evidence="1 2">
    <name type="scientific">Congregibacter brevis</name>
    <dbReference type="NCBI Taxonomy" id="3081201"/>
    <lineage>
        <taxon>Bacteria</taxon>
        <taxon>Pseudomonadati</taxon>
        <taxon>Pseudomonadota</taxon>
        <taxon>Gammaproteobacteria</taxon>
        <taxon>Cellvibrionales</taxon>
        <taxon>Halieaceae</taxon>
        <taxon>Congregibacter</taxon>
    </lineage>
</organism>
<protein>
    <submittedName>
        <fullName evidence="1">Uncharacterized protein</fullName>
    </submittedName>
</protein>
<proteinExistence type="predicted"/>
<evidence type="ECO:0000313" key="1">
    <source>
        <dbReference type="EMBL" id="WOJ98585.1"/>
    </source>
</evidence>
<accession>A0ABZ0IHN8</accession>
<reference evidence="1 2" key="1">
    <citation type="submission" date="2023-10" db="EMBL/GenBank/DDBJ databases">
        <title>Two novel species belonging to the OM43/NOR5 clade.</title>
        <authorList>
            <person name="Park M."/>
        </authorList>
    </citation>
    <scope>NUCLEOTIDE SEQUENCE [LARGE SCALE GENOMIC DNA]</scope>
    <source>
        <strain evidence="1 2">IMCC45268</strain>
    </source>
</reference>
<keyword evidence="2" id="KW-1185">Reference proteome</keyword>
<gene>
    <name evidence="1" type="ORF">R0137_08440</name>
</gene>
<sequence length="84" mass="9057">MNTNTTNTLLAAVARRDLCRVADSCIVRIPRPGLGGLWVDGGDPRGASSFERCAGHRPYRAVPFTTGIGVWAYSCLGFGWCHGF</sequence>
<name>A0ABZ0IHN8_9GAMM</name>
<dbReference type="RefSeq" id="WP_407329942.1">
    <property type="nucleotide sequence ID" value="NZ_CP136865.1"/>
</dbReference>
<dbReference type="Proteomes" id="UP001626549">
    <property type="component" value="Chromosome"/>
</dbReference>
<dbReference type="EMBL" id="CP136865">
    <property type="protein sequence ID" value="WOJ98585.1"/>
    <property type="molecule type" value="Genomic_DNA"/>
</dbReference>